<gene>
    <name evidence="1" type="ORF">LMG31506_02998</name>
</gene>
<accession>A0A916MVM4</accession>
<organism evidence="1 2">
    <name type="scientific">Cupriavidus yeoncheonensis</name>
    <dbReference type="NCBI Taxonomy" id="1462994"/>
    <lineage>
        <taxon>Bacteria</taxon>
        <taxon>Pseudomonadati</taxon>
        <taxon>Pseudomonadota</taxon>
        <taxon>Betaproteobacteria</taxon>
        <taxon>Burkholderiales</taxon>
        <taxon>Burkholderiaceae</taxon>
        <taxon>Cupriavidus</taxon>
    </lineage>
</organism>
<protein>
    <submittedName>
        <fullName evidence="1">Uncharacterized protein</fullName>
    </submittedName>
</protein>
<evidence type="ECO:0000313" key="1">
    <source>
        <dbReference type="EMBL" id="CAG2144403.1"/>
    </source>
</evidence>
<sequence length="811" mass="83075">MSLAEKNTQFAADVDIAHQIVHGPASGAGSTVTTDGGPVRSLAKLVADKDADINSAANGVLANATAQATAASGSAATATTQAGNASASASAAAASAADAGNGVSGIRADFSSATDPAKGAALMGFEGGTARDAFNGVYHGLIDLRKFGAKFDAAHALSGGAISSGSAVFTDASAAFTQADVGKLFYVVGAGVGGKLLSTTIASRQSATQVTLANAASVTVASAEYIYGTDDTAAWQSAAASVNNGVPCSFHVPFGLSITDGIAVKNNTSFIGLQGDGWAFQNTKRASGIILKPQSAAPAQVYGTSASVGNVQLKNLLLDGAYRFQGNTVHRYSGGAISVGSKTFTDSANGNFTSADIGKKIAIYGAGSNGNNVPGACFVSTIQSVTNATTVVLEDNHPPSITVASAAYSYGFSTQQGKDGATTASSAVFTSASANFTSADIGRRMDIYGAALPQWGTGADSSHGDAVGSIISTTIASINSTTSVNLAINADLTLMNAQWRLGCVDAIWQPHSAVSQDSMWDIERVVAKNYSGNGWTVGALQRANRADRFYVWQTLCQGIALYSSDNNLQRCMTAQCGEDGLYGNQSTNHVFGLDTFNNNGNGVFLSPYAQMWSFASCSIDNNEKNGMLDFAKGTMRFGVRFTSNSQCQNGLYSDLSVCRRYIGGPSNQNQWGTSLLGCFWAYASSLGFKPAYGVEAVGPFQIAGTGVQYDASATFPWVTNSISSGSITTLHQTSFSIQSGTNINLGGNNNFIGSTSMGTKLGNAANELWGFYGATPIVRPTGTPAAATDAATTQSLVNSLRASLIALGLVS</sequence>
<comment type="caution">
    <text evidence="1">The sequence shown here is derived from an EMBL/GenBank/DDBJ whole genome shotgun (WGS) entry which is preliminary data.</text>
</comment>
<dbReference type="RefSeq" id="WP_211947951.1">
    <property type="nucleotide sequence ID" value="NZ_CAJPUY010000010.1"/>
</dbReference>
<name>A0A916MVM4_9BURK</name>
<keyword evidence="2" id="KW-1185">Reference proteome</keyword>
<reference evidence="1" key="1">
    <citation type="submission" date="2021-03" db="EMBL/GenBank/DDBJ databases">
        <authorList>
            <person name="Peeters C."/>
        </authorList>
    </citation>
    <scope>NUCLEOTIDE SEQUENCE</scope>
    <source>
        <strain evidence="1">LMG 31506</strain>
    </source>
</reference>
<proteinExistence type="predicted"/>
<dbReference type="Proteomes" id="UP000672934">
    <property type="component" value="Unassembled WGS sequence"/>
</dbReference>
<evidence type="ECO:0000313" key="2">
    <source>
        <dbReference type="Proteomes" id="UP000672934"/>
    </source>
</evidence>
<dbReference type="AlphaFoldDB" id="A0A916MVM4"/>
<dbReference type="EMBL" id="CAJPUY010000010">
    <property type="protein sequence ID" value="CAG2144403.1"/>
    <property type="molecule type" value="Genomic_DNA"/>
</dbReference>